<comment type="caution">
    <text evidence="2">The sequence shown here is derived from an EMBL/GenBank/DDBJ whole genome shotgun (WGS) entry which is preliminary data.</text>
</comment>
<organism evidence="2 3">
    <name type="scientific">Pedobacter psychrophilus</name>
    <dbReference type="NCBI Taxonomy" id="1826909"/>
    <lineage>
        <taxon>Bacteria</taxon>
        <taxon>Pseudomonadati</taxon>
        <taxon>Bacteroidota</taxon>
        <taxon>Sphingobacteriia</taxon>
        <taxon>Sphingobacteriales</taxon>
        <taxon>Sphingobacteriaceae</taxon>
        <taxon>Pedobacter</taxon>
    </lineage>
</organism>
<reference evidence="2 3" key="1">
    <citation type="submission" date="2016-04" db="EMBL/GenBank/DDBJ databases">
        <authorList>
            <person name="Evans L.H."/>
            <person name="Alamgir A."/>
            <person name="Owens N."/>
            <person name="Weber N.D."/>
            <person name="Virtaneva K."/>
            <person name="Barbian K."/>
            <person name="Babar A."/>
            <person name="Rosenke K."/>
        </authorList>
    </citation>
    <scope>NUCLEOTIDE SEQUENCE [LARGE SCALE GENOMIC DNA]</scope>
    <source>
        <strain evidence="2 3">CCM 8644</strain>
    </source>
</reference>
<dbReference type="SUPFAM" id="SSF53335">
    <property type="entry name" value="S-adenosyl-L-methionine-dependent methyltransferases"/>
    <property type="match status" value="1"/>
</dbReference>
<dbReference type="STRING" id="1826909.A5893_14330"/>
<dbReference type="AlphaFoldDB" id="A0A179DC25"/>
<feature type="domain" description="Methyltransferase FkbM" evidence="1">
    <location>
        <begin position="79"/>
        <end position="215"/>
    </location>
</feature>
<proteinExistence type="predicted"/>
<reference evidence="2 3" key="2">
    <citation type="submission" date="2016-06" db="EMBL/GenBank/DDBJ databases">
        <title>Pedobacter psychrophilus sp. nov., isolated from Antarctic fragmentary rock.</title>
        <authorList>
            <person name="Svec P."/>
        </authorList>
    </citation>
    <scope>NUCLEOTIDE SEQUENCE [LARGE SCALE GENOMIC DNA]</scope>
    <source>
        <strain evidence="2 3">CCM 8644</strain>
    </source>
</reference>
<dbReference type="OrthoDB" id="9812600at2"/>
<dbReference type="RefSeq" id="WP_068823359.1">
    <property type="nucleotide sequence ID" value="NZ_LWHJ01000030.1"/>
</dbReference>
<evidence type="ECO:0000313" key="3">
    <source>
        <dbReference type="Proteomes" id="UP000078459"/>
    </source>
</evidence>
<dbReference type="Pfam" id="PF05050">
    <property type="entry name" value="Methyltransf_21"/>
    <property type="match status" value="1"/>
</dbReference>
<protein>
    <recommendedName>
        <fullName evidence="1">Methyltransferase FkbM domain-containing protein</fullName>
    </recommendedName>
</protein>
<dbReference type="Proteomes" id="UP000078459">
    <property type="component" value="Unassembled WGS sequence"/>
</dbReference>
<sequence>MLQSLKIKLWIFLTSDRIGGLIVKNFIKDGFIKTSAGLIKVGNLASKPISLLFWGLYEREDIYFIKKYLQPSVPAIEFGASLGVTTTQICKKVGTNTKVVSVEANPNLYANLLETKKKNNLFNLEIISAAVDYSGNDKIGFSVNESTLSSSKNPDDINTFVSAITLKDIVKKHLFTEYSLVCDIEGAEIELLLFEDSSEAILGCKTIIIELHETSFKNRAYTINELKNLFINKFSMNIIDQKATTFVFEKIKS</sequence>
<dbReference type="Gene3D" id="3.40.50.150">
    <property type="entry name" value="Vaccinia Virus protein VP39"/>
    <property type="match status" value="1"/>
</dbReference>
<accession>A0A179DC25</accession>
<gene>
    <name evidence="2" type="ORF">A5893_14330</name>
</gene>
<keyword evidence="3" id="KW-1185">Reference proteome</keyword>
<evidence type="ECO:0000313" key="2">
    <source>
        <dbReference type="EMBL" id="OAQ38587.1"/>
    </source>
</evidence>
<dbReference type="EMBL" id="LWHJ01000030">
    <property type="protein sequence ID" value="OAQ38587.1"/>
    <property type="molecule type" value="Genomic_DNA"/>
</dbReference>
<evidence type="ECO:0000259" key="1">
    <source>
        <dbReference type="Pfam" id="PF05050"/>
    </source>
</evidence>
<dbReference type="NCBIfam" id="TIGR01444">
    <property type="entry name" value="fkbM_fam"/>
    <property type="match status" value="1"/>
</dbReference>
<dbReference type="InterPro" id="IPR029063">
    <property type="entry name" value="SAM-dependent_MTases_sf"/>
</dbReference>
<dbReference type="InterPro" id="IPR006342">
    <property type="entry name" value="FkbM_mtfrase"/>
</dbReference>
<name>A0A179DC25_9SPHI</name>